<organism evidence="11">
    <name type="scientific">Zea mays</name>
    <name type="common">Maize</name>
    <dbReference type="NCBI Taxonomy" id="4577"/>
    <lineage>
        <taxon>Eukaryota</taxon>
        <taxon>Viridiplantae</taxon>
        <taxon>Streptophyta</taxon>
        <taxon>Embryophyta</taxon>
        <taxon>Tracheophyta</taxon>
        <taxon>Spermatophyta</taxon>
        <taxon>Magnoliopsida</taxon>
        <taxon>Liliopsida</taxon>
        <taxon>Poales</taxon>
        <taxon>Poaceae</taxon>
        <taxon>PACMAD clade</taxon>
        <taxon>Panicoideae</taxon>
        <taxon>Andropogonodae</taxon>
        <taxon>Andropogoneae</taxon>
        <taxon>Tripsacinae</taxon>
        <taxon>Zea</taxon>
    </lineage>
</organism>
<dbReference type="FunFam" id="1.20.1280.290:FF:000001">
    <property type="entry name" value="Bidirectional sugar transporter SWEET"/>
    <property type="match status" value="1"/>
</dbReference>
<keyword evidence="4" id="KW-1003">Cell membrane</keyword>
<protein>
    <recommendedName>
        <fullName evidence="10">Bidirectional sugar transporter SWEET</fullName>
    </recommendedName>
</protein>
<name>A0A1D6KKA5_MAIZE</name>
<gene>
    <name evidence="11" type="ORF">ZEAMMB73_Zm00001d031647</name>
</gene>
<feature type="transmembrane region" description="Helical" evidence="10">
    <location>
        <begin position="195"/>
        <end position="216"/>
    </location>
</feature>
<dbReference type="PANTHER" id="PTHR10791:SF196">
    <property type="entry name" value="BIDIRECTIONAL SUGAR TRANSPORTER SWEET11"/>
    <property type="match status" value="1"/>
</dbReference>
<dbReference type="Pfam" id="PF03083">
    <property type="entry name" value="MtN3_slv"/>
    <property type="match status" value="2"/>
</dbReference>
<dbReference type="GO" id="GO:0051119">
    <property type="term" value="F:sugar transmembrane transporter activity"/>
    <property type="evidence" value="ECO:0007669"/>
    <property type="project" value="InterPro"/>
</dbReference>
<keyword evidence="3 10" id="KW-0813">Transport</keyword>
<dbReference type="eggNOG" id="KOG1623">
    <property type="taxonomic scope" value="Eukaryota"/>
</dbReference>
<feature type="transmembrane region" description="Helical" evidence="10">
    <location>
        <begin position="134"/>
        <end position="155"/>
    </location>
</feature>
<feature type="transmembrane region" description="Helical" evidence="10">
    <location>
        <begin position="108"/>
        <end position="128"/>
    </location>
</feature>
<accession>A0A1D6KKA5</accession>
<dbReference type="PaxDb" id="4577-GRMZM2G368827_P01"/>
<comment type="subcellular location">
    <subcellularLocation>
        <location evidence="1 10">Cell membrane</location>
        <topology evidence="1 10">Multi-pass membrane protein</topology>
    </subcellularLocation>
</comment>
<comment type="similarity">
    <text evidence="2 10">Belongs to the SWEET sugar transporter family.</text>
</comment>
<dbReference type="AlphaFoldDB" id="A0A1D6KKA5"/>
<dbReference type="FunCoup" id="A0A1D6KKA5">
    <property type="interactions" value="248"/>
</dbReference>
<feature type="transmembrane region" description="Helical" evidence="10">
    <location>
        <begin position="50"/>
        <end position="68"/>
    </location>
</feature>
<comment type="function">
    <text evidence="10">Mediates both low-affinity uptake and efflux of sugar across the membrane.</text>
</comment>
<dbReference type="EMBL" id="CM007647">
    <property type="protein sequence ID" value="ONM03353.1"/>
    <property type="molecule type" value="Genomic_DNA"/>
</dbReference>
<evidence type="ECO:0000313" key="11">
    <source>
        <dbReference type="EMBL" id="ONM03353.1"/>
    </source>
</evidence>
<evidence type="ECO:0000256" key="3">
    <source>
        <dbReference type="ARBA" id="ARBA00022448"/>
    </source>
</evidence>
<sequence length="310" mass="33491">MAGGFFSMAHPAVTLSGIAGNIISFLVFLAPVATFLQVYRKKSTGGFSSVPYVVALFSSVLWIFYALVKTNSRPLLTINAFGCGVEAAYIVLYLAYAPRRARLRTLAYFFLLDVAAFALVVAVTLFAVREPHRVKFLGSVCLAFSMAVFVAPLSIIVKVVKTKSVEFLPISLSFCLTLSAVAWFCYGLFTKDPFVMYPNVGGFFFSCVQMGLYFWYRKPRPAAKNNAVLPTTTDGANAVQVQGQVIELAPNTVAILSVSPIPIVGVHKIEVVEQQHKEAAVAAETRRMAAANPDGAMPEVIEIVPAAAAV</sequence>
<evidence type="ECO:0000256" key="4">
    <source>
        <dbReference type="ARBA" id="ARBA00022475"/>
    </source>
</evidence>
<keyword evidence="5 10" id="KW-0762">Sugar transport</keyword>
<dbReference type="OMA" id="TRACMIR"/>
<dbReference type="InterPro" id="IPR004316">
    <property type="entry name" value="SWEET_rpt"/>
</dbReference>
<evidence type="ECO:0000256" key="8">
    <source>
        <dbReference type="ARBA" id="ARBA00022989"/>
    </source>
</evidence>
<dbReference type="Gene3D" id="1.20.1280.290">
    <property type="match status" value="2"/>
</dbReference>
<dbReference type="PANTHER" id="PTHR10791">
    <property type="entry name" value="RAG1-ACTIVATING PROTEIN 1"/>
    <property type="match status" value="1"/>
</dbReference>
<dbReference type="SMR" id="A0A1D6KKA5"/>
<evidence type="ECO:0000256" key="2">
    <source>
        <dbReference type="ARBA" id="ARBA00007809"/>
    </source>
</evidence>
<evidence type="ECO:0000256" key="6">
    <source>
        <dbReference type="ARBA" id="ARBA00022692"/>
    </source>
</evidence>
<keyword evidence="7" id="KW-0677">Repeat</keyword>
<dbReference type="InterPro" id="IPR047664">
    <property type="entry name" value="SWEET"/>
</dbReference>
<evidence type="ECO:0000256" key="9">
    <source>
        <dbReference type="ARBA" id="ARBA00023136"/>
    </source>
</evidence>
<reference evidence="11" key="1">
    <citation type="submission" date="2015-12" db="EMBL/GenBank/DDBJ databases">
        <title>Update maize B73 reference genome by single molecule sequencing technologies.</title>
        <authorList>
            <consortium name="Maize Genome Sequencing Project"/>
            <person name="Ware D."/>
        </authorList>
    </citation>
    <scope>NUCLEOTIDE SEQUENCE [LARGE SCALE GENOMIC DNA]</scope>
    <source>
        <tissue evidence="11">Seedling</tissue>
    </source>
</reference>
<evidence type="ECO:0000256" key="10">
    <source>
        <dbReference type="RuleBase" id="RU910715"/>
    </source>
</evidence>
<keyword evidence="6 10" id="KW-0812">Transmembrane</keyword>
<dbReference type="OrthoDB" id="409725at2759"/>
<evidence type="ECO:0000256" key="1">
    <source>
        <dbReference type="ARBA" id="ARBA00004651"/>
    </source>
</evidence>
<evidence type="ECO:0000256" key="7">
    <source>
        <dbReference type="ARBA" id="ARBA00022737"/>
    </source>
</evidence>
<feature type="transmembrane region" description="Helical" evidence="10">
    <location>
        <begin position="167"/>
        <end position="189"/>
    </location>
</feature>
<feature type="transmembrane region" description="Helical" evidence="10">
    <location>
        <begin position="12"/>
        <end position="38"/>
    </location>
</feature>
<dbReference type="GO" id="GO:0005886">
    <property type="term" value="C:plasma membrane"/>
    <property type="evidence" value="ECO:0007669"/>
    <property type="project" value="UniProtKB-SubCell"/>
</dbReference>
<dbReference type="ExpressionAtlas" id="A0A1D6KKA5">
    <property type="expression patterns" value="baseline and differential"/>
</dbReference>
<proteinExistence type="inferred from homology"/>
<keyword evidence="9 10" id="KW-0472">Membrane</keyword>
<feature type="transmembrane region" description="Helical" evidence="10">
    <location>
        <begin position="74"/>
        <end position="96"/>
    </location>
</feature>
<dbReference type="FunFam" id="1.20.1280.290:FF:000020">
    <property type="entry name" value="Bidirectional sugar transporter SWEET"/>
    <property type="match status" value="1"/>
</dbReference>
<evidence type="ECO:0000256" key="5">
    <source>
        <dbReference type="ARBA" id="ARBA00022597"/>
    </source>
</evidence>
<dbReference type="InParanoid" id="A0A1D6KKA5"/>
<keyword evidence="8 10" id="KW-1133">Transmembrane helix</keyword>